<dbReference type="Gene3D" id="2.40.10.10">
    <property type="entry name" value="Trypsin-like serine proteases"/>
    <property type="match status" value="2"/>
</dbReference>
<evidence type="ECO:0000256" key="1">
    <source>
        <dbReference type="SAM" id="MobiDB-lite"/>
    </source>
</evidence>
<protein>
    <submittedName>
        <fullName evidence="3">Trypsin-like peptidase domain-containing protein</fullName>
    </submittedName>
</protein>
<keyword evidence="4" id="KW-1185">Reference proteome</keyword>
<dbReference type="EMBL" id="JAGISH010000003">
    <property type="protein sequence ID" value="MBP0482219.1"/>
    <property type="molecule type" value="Genomic_DNA"/>
</dbReference>
<gene>
    <name evidence="3" type="ORF">J5474_06910</name>
</gene>
<dbReference type="PANTHER" id="PTHR36234">
    <property type="entry name" value="LYSYL ENDOPEPTIDASE"/>
    <property type="match status" value="1"/>
</dbReference>
<evidence type="ECO:0000313" key="3">
    <source>
        <dbReference type="EMBL" id="MBP0482219.1"/>
    </source>
</evidence>
<dbReference type="RefSeq" id="WP_209360081.1">
    <property type="nucleotide sequence ID" value="NZ_JAGISH010000003.1"/>
</dbReference>
<feature type="compositionally biased region" description="Low complexity" evidence="1">
    <location>
        <begin position="98"/>
        <end position="108"/>
    </location>
</feature>
<accession>A0A940MSK4</accession>
<name>A0A940MSK4_9RHOB</name>
<dbReference type="InterPro" id="IPR043504">
    <property type="entry name" value="Peptidase_S1_PA_chymotrypsin"/>
</dbReference>
<dbReference type="PANTHER" id="PTHR36234:SF5">
    <property type="entry name" value="LYSYL ENDOPEPTIDASE"/>
    <property type="match status" value="1"/>
</dbReference>
<proteinExistence type="predicted"/>
<dbReference type="Pfam" id="PF19955">
    <property type="entry name" value="EAD1"/>
    <property type="match status" value="1"/>
</dbReference>
<feature type="region of interest" description="Disordered" evidence="1">
    <location>
        <begin position="98"/>
        <end position="122"/>
    </location>
</feature>
<organism evidence="3 4">
    <name type="scientific">Sagittula salina</name>
    <dbReference type="NCBI Taxonomy" id="2820268"/>
    <lineage>
        <taxon>Bacteria</taxon>
        <taxon>Pseudomonadati</taxon>
        <taxon>Pseudomonadota</taxon>
        <taxon>Alphaproteobacteria</taxon>
        <taxon>Rhodobacterales</taxon>
        <taxon>Roseobacteraceae</taxon>
        <taxon>Sagittula</taxon>
    </lineage>
</organism>
<dbReference type="AlphaFoldDB" id="A0A940MSK4"/>
<evidence type="ECO:0000259" key="2">
    <source>
        <dbReference type="Pfam" id="PF19955"/>
    </source>
</evidence>
<sequence>MPLPFQDLNALHAALLQAFRNRAEFEMFLMRRGRVYEDLTGAARRDIEFFNILVEANAKGWLGDLARALSEDPGLSGNAALTQAAESLLAKLHEPQAPALPDTALPPARVSDAAKARADSHDEDVQDALQRIVDKINPYVDAVAVLQRLARTGCHTGRVEAFGGTQGSCLLVGPDLVLTNHHVMSPLKPVEAGHLAVRFDFYKDEHGIVHDGFTVGMTADWLVLDSPPAPSDFSNDPDDEATADHLDYALVRLAEDVGIRPCHTALGGGTGGRATGRGWTTLDTDAPCPQRGAYLTIVQHPVGAPRKSTPGKVLSYGPSARRIRYDANTEVGSSGSPVLNGEGRLCALHHSGDPNFDLNAFNQGIPIGLIAADIAARGVILQAAS</sequence>
<dbReference type="SUPFAM" id="SSF50494">
    <property type="entry name" value="Trypsin-like serine proteases"/>
    <property type="match status" value="1"/>
</dbReference>
<dbReference type="Proteomes" id="UP000675940">
    <property type="component" value="Unassembled WGS sequence"/>
</dbReference>
<dbReference type="InterPro" id="IPR009003">
    <property type="entry name" value="Peptidase_S1_PA"/>
</dbReference>
<dbReference type="InterPro" id="IPR045430">
    <property type="entry name" value="EAD1"/>
</dbReference>
<feature type="domain" description="Effector-associated" evidence="2">
    <location>
        <begin position="1"/>
        <end position="86"/>
    </location>
</feature>
<reference evidence="3" key="1">
    <citation type="submission" date="2021-03" db="EMBL/GenBank/DDBJ databases">
        <title>Sagittula salina sp. nov. strain M10.9X isolated from the marine waste.</title>
        <authorList>
            <person name="Satari L."/>
            <person name="Molina-Menor E."/>
            <person name="Vidal-Verdu A."/>
            <person name="Pascual J."/>
            <person name="Pereto J."/>
            <person name="Porcar M."/>
        </authorList>
    </citation>
    <scope>NUCLEOTIDE SEQUENCE</scope>
    <source>
        <strain evidence="3">M10.9X</strain>
    </source>
</reference>
<evidence type="ECO:0000313" key="4">
    <source>
        <dbReference type="Proteomes" id="UP000675940"/>
    </source>
</evidence>
<comment type="caution">
    <text evidence="3">The sequence shown here is derived from an EMBL/GenBank/DDBJ whole genome shotgun (WGS) entry which is preliminary data.</text>
</comment>
<dbReference type="Pfam" id="PF13365">
    <property type="entry name" value="Trypsin_2"/>
    <property type="match status" value="1"/>
</dbReference>